<evidence type="ECO:0000256" key="1">
    <source>
        <dbReference type="SAM" id="MobiDB-lite"/>
    </source>
</evidence>
<dbReference type="Proteomes" id="UP000008744">
    <property type="component" value="Unassembled WGS sequence"/>
</dbReference>
<reference evidence="3 4" key="1">
    <citation type="journal article" date="2007" name="Nature">
        <title>Evolution of genes and genomes on the Drosophila phylogeny.</title>
        <authorList>
            <consortium name="Drosophila 12 Genomes Consortium"/>
            <person name="Clark A.G."/>
            <person name="Eisen M.B."/>
            <person name="Smith D.R."/>
            <person name="Bergman C.M."/>
            <person name="Oliver B."/>
            <person name="Markow T.A."/>
            <person name="Kaufman T.C."/>
            <person name="Kellis M."/>
            <person name="Gelbart W."/>
            <person name="Iyer V.N."/>
            <person name="Pollard D.A."/>
            <person name="Sackton T.B."/>
            <person name="Larracuente A.M."/>
            <person name="Singh N.D."/>
            <person name="Abad J.P."/>
            <person name="Abt D.N."/>
            <person name="Adryan B."/>
            <person name="Aguade M."/>
            <person name="Akashi H."/>
            <person name="Anderson W.W."/>
            <person name="Aquadro C.F."/>
            <person name="Ardell D.H."/>
            <person name="Arguello R."/>
            <person name="Artieri C.G."/>
            <person name="Barbash D.A."/>
            <person name="Barker D."/>
            <person name="Barsanti P."/>
            <person name="Batterham P."/>
            <person name="Batzoglou S."/>
            <person name="Begun D."/>
            <person name="Bhutkar A."/>
            <person name="Blanco E."/>
            <person name="Bosak S.A."/>
            <person name="Bradley R.K."/>
            <person name="Brand A.D."/>
            <person name="Brent M.R."/>
            <person name="Brooks A.N."/>
            <person name="Brown R.H."/>
            <person name="Butlin R.K."/>
            <person name="Caggese C."/>
            <person name="Calvi B.R."/>
            <person name="Bernardo de Carvalho A."/>
            <person name="Caspi A."/>
            <person name="Castrezana S."/>
            <person name="Celniker S.E."/>
            <person name="Chang J.L."/>
            <person name="Chapple C."/>
            <person name="Chatterji S."/>
            <person name="Chinwalla A."/>
            <person name="Civetta A."/>
            <person name="Clifton S.W."/>
            <person name="Comeron J.M."/>
            <person name="Costello J.C."/>
            <person name="Coyne J.A."/>
            <person name="Daub J."/>
            <person name="David R.G."/>
            <person name="Delcher A.L."/>
            <person name="Delehaunty K."/>
            <person name="Do C.B."/>
            <person name="Ebling H."/>
            <person name="Edwards K."/>
            <person name="Eickbush T."/>
            <person name="Evans J.D."/>
            <person name="Filipski A."/>
            <person name="Findeiss S."/>
            <person name="Freyhult E."/>
            <person name="Fulton L."/>
            <person name="Fulton R."/>
            <person name="Garcia A.C."/>
            <person name="Gardiner A."/>
            <person name="Garfield D.A."/>
            <person name="Garvin B.E."/>
            <person name="Gibson G."/>
            <person name="Gilbert D."/>
            <person name="Gnerre S."/>
            <person name="Godfrey J."/>
            <person name="Good R."/>
            <person name="Gotea V."/>
            <person name="Gravely B."/>
            <person name="Greenberg A.J."/>
            <person name="Griffiths-Jones S."/>
            <person name="Gross S."/>
            <person name="Guigo R."/>
            <person name="Gustafson E.A."/>
            <person name="Haerty W."/>
            <person name="Hahn M.W."/>
            <person name="Halligan D.L."/>
            <person name="Halpern A.L."/>
            <person name="Halter G.M."/>
            <person name="Han M.V."/>
            <person name="Heger A."/>
            <person name="Hillier L."/>
            <person name="Hinrichs A.S."/>
            <person name="Holmes I."/>
            <person name="Hoskins R.A."/>
            <person name="Hubisz M.J."/>
            <person name="Hultmark D."/>
            <person name="Huntley M.A."/>
            <person name="Jaffe D.B."/>
            <person name="Jagadeeshan S."/>
            <person name="Jeck W.R."/>
            <person name="Johnson J."/>
            <person name="Jones C.D."/>
            <person name="Jordan W.C."/>
            <person name="Karpen G.H."/>
            <person name="Kataoka E."/>
            <person name="Keightley P.D."/>
            <person name="Kheradpour P."/>
            <person name="Kirkness E.F."/>
            <person name="Koerich L.B."/>
            <person name="Kristiansen K."/>
            <person name="Kudrna D."/>
            <person name="Kulathinal R.J."/>
            <person name="Kumar S."/>
            <person name="Kwok R."/>
            <person name="Lander E."/>
            <person name="Langley C.H."/>
            <person name="Lapoint R."/>
            <person name="Lazzaro B.P."/>
            <person name="Lee S.J."/>
            <person name="Levesque L."/>
            <person name="Li R."/>
            <person name="Lin C.F."/>
            <person name="Lin M.F."/>
            <person name="Lindblad-Toh K."/>
            <person name="Llopart A."/>
            <person name="Long M."/>
            <person name="Low L."/>
            <person name="Lozovsky E."/>
            <person name="Lu J."/>
            <person name="Luo M."/>
            <person name="Machado C.A."/>
            <person name="Makalowski W."/>
            <person name="Marzo M."/>
            <person name="Matsuda M."/>
            <person name="Matzkin L."/>
            <person name="McAllister B."/>
            <person name="McBride C.S."/>
            <person name="McKernan B."/>
            <person name="McKernan K."/>
            <person name="Mendez-Lago M."/>
            <person name="Minx P."/>
            <person name="Mollenhauer M.U."/>
            <person name="Montooth K."/>
            <person name="Mount S.M."/>
            <person name="Mu X."/>
            <person name="Myers E."/>
            <person name="Negre B."/>
            <person name="Newfeld S."/>
            <person name="Nielsen R."/>
            <person name="Noor M.A."/>
            <person name="O'Grady P."/>
            <person name="Pachter L."/>
            <person name="Papaceit M."/>
            <person name="Parisi M.J."/>
            <person name="Parisi M."/>
            <person name="Parts L."/>
            <person name="Pedersen J.S."/>
            <person name="Pesole G."/>
            <person name="Phillippy A.M."/>
            <person name="Ponting C.P."/>
            <person name="Pop M."/>
            <person name="Porcelli D."/>
            <person name="Powell J.R."/>
            <person name="Prohaska S."/>
            <person name="Pruitt K."/>
            <person name="Puig M."/>
            <person name="Quesneville H."/>
            <person name="Ram K.R."/>
            <person name="Rand D."/>
            <person name="Rasmussen M.D."/>
            <person name="Reed L.K."/>
            <person name="Reenan R."/>
            <person name="Reily A."/>
            <person name="Remington K.A."/>
            <person name="Rieger T.T."/>
            <person name="Ritchie M.G."/>
            <person name="Robin C."/>
            <person name="Rogers Y.H."/>
            <person name="Rohde C."/>
            <person name="Rozas J."/>
            <person name="Rubenfield M.J."/>
            <person name="Ruiz A."/>
            <person name="Russo S."/>
            <person name="Salzberg S.L."/>
            <person name="Sanchez-Gracia A."/>
            <person name="Saranga D.J."/>
            <person name="Sato H."/>
            <person name="Schaeffer S.W."/>
            <person name="Schatz M.C."/>
            <person name="Schlenke T."/>
            <person name="Schwartz R."/>
            <person name="Segarra C."/>
            <person name="Singh R.S."/>
            <person name="Sirot L."/>
            <person name="Sirota M."/>
            <person name="Sisneros N.B."/>
            <person name="Smith C.D."/>
            <person name="Smith T.F."/>
            <person name="Spieth J."/>
            <person name="Stage D.E."/>
            <person name="Stark A."/>
            <person name="Stephan W."/>
            <person name="Strausberg R.L."/>
            <person name="Strempel S."/>
            <person name="Sturgill D."/>
            <person name="Sutton G."/>
            <person name="Sutton G.G."/>
            <person name="Tao W."/>
            <person name="Teichmann S."/>
            <person name="Tobari Y.N."/>
            <person name="Tomimura Y."/>
            <person name="Tsolas J.M."/>
            <person name="Valente V.L."/>
            <person name="Venter E."/>
            <person name="Venter J.C."/>
            <person name="Vicario S."/>
            <person name="Vieira F.G."/>
            <person name="Vilella A.J."/>
            <person name="Villasante A."/>
            <person name="Walenz B."/>
            <person name="Wang J."/>
            <person name="Wasserman M."/>
            <person name="Watts T."/>
            <person name="Wilson D."/>
            <person name="Wilson R.K."/>
            <person name="Wing R.A."/>
            <person name="Wolfner M.F."/>
            <person name="Wong A."/>
            <person name="Wong G.K."/>
            <person name="Wu C.I."/>
            <person name="Wu G."/>
            <person name="Yamamoto D."/>
            <person name="Yang H.P."/>
            <person name="Yang S.P."/>
            <person name="Yorke J.A."/>
            <person name="Yoshida K."/>
            <person name="Zdobnov E."/>
            <person name="Zhang P."/>
            <person name="Zhang Y."/>
            <person name="Zimin A.V."/>
            <person name="Baldwin J."/>
            <person name="Abdouelleil A."/>
            <person name="Abdulkadir J."/>
            <person name="Abebe A."/>
            <person name="Abera B."/>
            <person name="Abreu J."/>
            <person name="Acer S.C."/>
            <person name="Aftuck L."/>
            <person name="Alexander A."/>
            <person name="An P."/>
            <person name="Anderson E."/>
            <person name="Anderson S."/>
            <person name="Arachi H."/>
            <person name="Azer M."/>
            <person name="Bachantsang P."/>
            <person name="Barry A."/>
            <person name="Bayul T."/>
            <person name="Berlin A."/>
            <person name="Bessette D."/>
            <person name="Bloom T."/>
            <person name="Blye J."/>
            <person name="Boguslavskiy L."/>
            <person name="Bonnet C."/>
            <person name="Boukhgalter B."/>
            <person name="Bourzgui I."/>
            <person name="Brown A."/>
            <person name="Cahill P."/>
            <person name="Channer S."/>
            <person name="Cheshatsang Y."/>
            <person name="Chuda L."/>
            <person name="Citroen M."/>
            <person name="Collymore A."/>
            <person name="Cooke P."/>
            <person name="Costello M."/>
            <person name="D'Aco K."/>
            <person name="Daza R."/>
            <person name="De Haan G."/>
            <person name="DeGray S."/>
            <person name="DeMaso C."/>
            <person name="Dhargay N."/>
            <person name="Dooley K."/>
            <person name="Dooley E."/>
            <person name="Doricent M."/>
            <person name="Dorje P."/>
            <person name="Dorjee K."/>
            <person name="Dupes A."/>
            <person name="Elong R."/>
            <person name="Falk J."/>
            <person name="Farina A."/>
            <person name="Faro S."/>
            <person name="Ferguson D."/>
            <person name="Fisher S."/>
            <person name="Foley C.D."/>
            <person name="Franke A."/>
            <person name="Friedrich D."/>
            <person name="Gadbois L."/>
            <person name="Gearin G."/>
            <person name="Gearin C.R."/>
            <person name="Giannoukos G."/>
            <person name="Goode T."/>
            <person name="Graham J."/>
            <person name="Grandbois E."/>
            <person name="Grewal S."/>
            <person name="Gyaltsen K."/>
            <person name="Hafez N."/>
            <person name="Hagos B."/>
            <person name="Hall J."/>
            <person name="Henson C."/>
            <person name="Hollinger A."/>
            <person name="Honan T."/>
            <person name="Huard M.D."/>
            <person name="Hughes L."/>
            <person name="Hurhula B."/>
            <person name="Husby M.E."/>
            <person name="Kamat A."/>
            <person name="Kanga B."/>
            <person name="Kashin S."/>
            <person name="Khazanovich D."/>
            <person name="Kisner P."/>
            <person name="Lance K."/>
            <person name="Lara M."/>
            <person name="Lee W."/>
            <person name="Lennon N."/>
            <person name="Letendre F."/>
            <person name="LeVine R."/>
            <person name="Lipovsky A."/>
            <person name="Liu X."/>
            <person name="Liu J."/>
            <person name="Liu S."/>
            <person name="Lokyitsang T."/>
            <person name="Lokyitsang Y."/>
            <person name="Lubonja R."/>
            <person name="Lui A."/>
            <person name="MacDonald P."/>
            <person name="Magnisalis V."/>
            <person name="Maru K."/>
            <person name="Matthews C."/>
            <person name="McCusker W."/>
            <person name="McDonough S."/>
            <person name="Mehta T."/>
            <person name="Meldrim J."/>
            <person name="Meneus L."/>
            <person name="Mihai O."/>
            <person name="Mihalev A."/>
            <person name="Mihova T."/>
            <person name="Mittelman R."/>
            <person name="Mlenga V."/>
            <person name="Montmayeur A."/>
            <person name="Mulrain L."/>
            <person name="Navidi A."/>
            <person name="Naylor J."/>
            <person name="Negash T."/>
            <person name="Nguyen T."/>
            <person name="Nguyen N."/>
            <person name="Nicol R."/>
            <person name="Norbu C."/>
            <person name="Norbu N."/>
            <person name="Novod N."/>
            <person name="O'Neill B."/>
            <person name="Osman S."/>
            <person name="Markiewicz E."/>
            <person name="Oyono O.L."/>
            <person name="Patti C."/>
            <person name="Phunkhang P."/>
            <person name="Pierre F."/>
            <person name="Priest M."/>
            <person name="Raghuraman S."/>
            <person name="Rege F."/>
            <person name="Reyes R."/>
            <person name="Rise C."/>
            <person name="Rogov P."/>
            <person name="Ross K."/>
            <person name="Ryan E."/>
            <person name="Settipalli S."/>
            <person name="Shea T."/>
            <person name="Sherpa N."/>
            <person name="Shi L."/>
            <person name="Shih D."/>
            <person name="Sparrow T."/>
            <person name="Spaulding J."/>
            <person name="Stalker J."/>
            <person name="Stange-Thomann N."/>
            <person name="Stavropoulos S."/>
            <person name="Stone C."/>
            <person name="Strader C."/>
            <person name="Tesfaye S."/>
            <person name="Thomson T."/>
            <person name="Thoulutsang Y."/>
            <person name="Thoulutsang D."/>
            <person name="Topham K."/>
            <person name="Topping I."/>
            <person name="Tsamla T."/>
            <person name="Vassiliev H."/>
            <person name="Vo A."/>
            <person name="Wangchuk T."/>
            <person name="Wangdi T."/>
            <person name="Weiand M."/>
            <person name="Wilkinson J."/>
            <person name="Wilson A."/>
            <person name="Yadav S."/>
            <person name="Young G."/>
            <person name="Yu Q."/>
            <person name="Zembek L."/>
            <person name="Zhong D."/>
            <person name="Zimmer A."/>
            <person name="Zwirko Z."/>
            <person name="Jaffe D.B."/>
            <person name="Alvarez P."/>
            <person name="Brockman W."/>
            <person name="Butler J."/>
            <person name="Chin C."/>
            <person name="Gnerre S."/>
            <person name="Grabherr M."/>
            <person name="Kleber M."/>
            <person name="Mauceli E."/>
            <person name="MacCallum I."/>
        </authorList>
    </citation>
    <scope>NUCLEOTIDE SEQUENCE [LARGE SCALE GENOMIC DNA]</scope>
    <source>
        <strain evidence="3">MSH-3</strain>
        <strain evidence="4">MSH-3 / Tucson 14011-0111.49</strain>
    </source>
</reference>
<accession>B4G8B3</accession>
<proteinExistence type="predicted"/>
<organism evidence="4">
    <name type="scientific">Drosophila persimilis</name>
    <name type="common">Fruit fly</name>
    <dbReference type="NCBI Taxonomy" id="7234"/>
    <lineage>
        <taxon>Eukaryota</taxon>
        <taxon>Metazoa</taxon>
        <taxon>Ecdysozoa</taxon>
        <taxon>Arthropoda</taxon>
        <taxon>Hexapoda</taxon>
        <taxon>Insecta</taxon>
        <taxon>Pterygota</taxon>
        <taxon>Neoptera</taxon>
        <taxon>Endopterygota</taxon>
        <taxon>Diptera</taxon>
        <taxon>Brachycera</taxon>
        <taxon>Muscomorpha</taxon>
        <taxon>Ephydroidea</taxon>
        <taxon>Drosophilidae</taxon>
        <taxon>Drosophila</taxon>
        <taxon>Sophophora</taxon>
    </lineage>
</organism>
<sequence>MDGVLTRIALGETPDCRGSGTIGHNCRHCQVTSRNCQAASANSCLKSCETLGDAVDDRVQPNNQQLRNERSSSRARSSANSSQSSVGIDDYWDEALVGDYGSTQNDDSDDLDGHNN</sequence>
<dbReference type="OMA" id="GTIGHNC"/>
<dbReference type="EMBL" id="CH479180">
    <property type="protein sequence ID" value="EDW28593.1"/>
    <property type="molecule type" value="Genomic_DNA"/>
</dbReference>
<evidence type="ECO:0000313" key="2">
    <source>
        <dbReference type="EMBL" id="EDW25232.1"/>
    </source>
</evidence>
<dbReference type="HOGENOM" id="CLU_2099399_0_0_1"/>
<evidence type="ECO:0000313" key="3">
    <source>
        <dbReference type="EMBL" id="EDW28593.1"/>
    </source>
</evidence>
<keyword evidence="4" id="KW-1185">Reference proteome</keyword>
<feature type="region of interest" description="Disordered" evidence="1">
    <location>
        <begin position="59"/>
        <end position="90"/>
    </location>
</feature>
<evidence type="ECO:0000313" key="4">
    <source>
        <dbReference type="Proteomes" id="UP000008744"/>
    </source>
</evidence>
<feature type="region of interest" description="Disordered" evidence="1">
    <location>
        <begin position="97"/>
        <end position="116"/>
    </location>
</feature>
<name>B4G8B3_DROPE</name>
<feature type="compositionally biased region" description="Low complexity" evidence="1">
    <location>
        <begin position="74"/>
        <end position="85"/>
    </location>
</feature>
<reference evidence="3" key="2">
    <citation type="submission" date="2008-06" db="EMBL/GenBank/DDBJ databases">
        <authorList>
            <consortium name="FlyBase"/>
        </authorList>
    </citation>
    <scope>NUCLEOTIDE SEQUENCE</scope>
    <source>
        <strain evidence="3">MSH-3</strain>
    </source>
</reference>
<gene>
    <name evidence="3" type="primary">Dper\GL19269</name>
    <name evidence="2" type="synonym">Dper\GL11691</name>
    <name evidence="2" type="ORF">Dper_GL11691</name>
    <name evidence="3" type="ORF">Dper_GL19269</name>
    <name evidence="3" type="ORF">GL11691</name>
    <name evidence="3" type="ORF">GL19269</name>
</gene>
<dbReference type="EMBL" id="CH698339">
    <property type="protein sequence ID" value="EDW25232.1"/>
    <property type="molecule type" value="Genomic_DNA"/>
</dbReference>
<dbReference type="AlphaFoldDB" id="B4G8B3"/>
<dbReference type="STRING" id="7234.B4G8B3"/>
<protein>
    <submittedName>
        <fullName evidence="2">GL11691</fullName>
    </submittedName>
    <submittedName>
        <fullName evidence="3">GL19269</fullName>
    </submittedName>
</protein>